<reference evidence="2" key="2">
    <citation type="journal article" date="2018" name="Mol. Plant Microbe Interact.">
        <title>Genome sequence resources for the wheat stripe rust pathogen (Puccinia striiformis f. sp. tritici) and the barley stripe rust pathogen (Puccinia striiformis f. sp. hordei).</title>
        <authorList>
            <person name="Xia C."/>
            <person name="Wang M."/>
            <person name="Yin C."/>
            <person name="Cornejo O.E."/>
            <person name="Hulbert S.H."/>
            <person name="Chen X."/>
        </authorList>
    </citation>
    <scope>NUCLEOTIDE SEQUENCE [LARGE SCALE GENOMIC DNA]</scope>
    <source>
        <strain evidence="2">93-210</strain>
    </source>
</reference>
<protein>
    <submittedName>
        <fullName evidence="1">Uncharacterized protein</fullName>
    </submittedName>
</protein>
<evidence type="ECO:0000313" key="1">
    <source>
        <dbReference type="EMBL" id="KAI7952039.1"/>
    </source>
</evidence>
<proteinExistence type="predicted"/>
<name>A0ACC0EEV5_9BASI</name>
<gene>
    <name evidence="1" type="ORF">MJO28_007723</name>
</gene>
<reference evidence="2" key="1">
    <citation type="journal article" date="2018" name="BMC Genomics">
        <title>Genomic insights into host adaptation between the wheat stripe rust pathogen (Puccinia striiformis f. sp. tritici) and the barley stripe rust pathogen (Puccinia striiformis f. sp. hordei).</title>
        <authorList>
            <person name="Xia C."/>
            <person name="Wang M."/>
            <person name="Yin C."/>
            <person name="Cornejo O.E."/>
            <person name="Hulbert S.H."/>
            <person name="Chen X."/>
        </authorList>
    </citation>
    <scope>NUCLEOTIDE SEQUENCE [LARGE SCALE GENOMIC DNA]</scope>
    <source>
        <strain evidence="2">93-210</strain>
    </source>
</reference>
<organism evidence="1 2">
    <name type="scientific">Puccinia striiformis f. sp. tritici</name>
    <dbReference type="NCBI Taxonomy" id="168172"/>
    <lineage>
        <taxon>Eukaryota</taxon>
        <taxon>Fungi</taxon>
        <taxon>Dikarya</taxon>
        <taxon>Basidiomycota</taxon>
        <taxon>Pucciniomycotina</taxon>
        <taxon>Pucciniomycetes</taxon>
        <taxon>Pucciniales</taxon>
        <taxon>Pucciniaceae</taxon>
        <taxon>Puccinia</taxon>
    </lineage>
</organism>
<accession>A0ACC0EEV5</accession>
<comment type="caution">
    <text evidence="1">The sequence shown here is derived from an EMBL/GenBank/DDBJ whole genome shotgun (WGS) entry which is preliminary data.</text>
</comment>
<sequence length="148" mass="16705">WLHQIYPHHTFCLNDHWTTTYLQGEKNNKSELEKQNKKNALQRDVTIKLMLIDLILRTCYPTKQNPLIEKEESSFDDSASINCFEAAWALKNRASGASNHTTSVIEVGTVPIFIELLSSQGLDSREQAVWALGNIAGDSPACCYHVLD</sequence>
<reference evidence="1 2" key="3">
    <citation type="journal article" date="2022" name="Microbiol. Spectr.">
        <title>Folding features and dynamics of 3D genome architecture in plant fungal pathogens.</title>
        <authorList>
            <person name="Xia C."/>
        </authorList>
    </citation>
    <scope>NUCLEOTIDE SEQUENCE [LARGE SCALE GENOMIC DNA]</scope>
    <source>
        <strain evidence="1 2">93-210</strain>
    </source>
</reference>
<feature type="non-terminal residue" evidence="1">
    <location>
        <position position="1"/>
    </location>
</feature>
<evidence type="ECO:0000313" key="2">
    <source>
        <dbReference type="Proteomes" id="UP001060170"/>
    </source>
</evidence>
<dbReference type="Proteomes" id="UP001060170">
    <property type="component" value="Chromosome 7"/>
</dbReference>
<dbReference type="EMBL" id="CM045871">
    <property type="protein sequence ID" value="KAI7952039.1"/>
    <property type="molecule type" value="Genomic_DNA"/>
</dbReference>
<keyword evidence="2" id="KW-1185">Reference proteome</keyword>